<evidence type="ECO:0000256" key="1">
    <source>
        <dbReference type="PROSITE-ProRule" id="PRU00176"/>
    </source>
</evidence>
<dbReference type="Gramene" id="novel_model_2231_5bd9a17a">
    <property type="protein sequence ID" value="cds.novel_model_2231_5bd9a17a"/>
    <property type="gene ID" value="novel_gene_1188_5bd9a17a"/>
</dbReference>
<feature type="domain" description="RRM" evidence="3">
    <location>
        <begin position="111"/>
        <end position="187"/>
    </location>
</feature>
<evidence type="ECO:0000313" key="4">
    <source>
        <dbReference type="EnsemblPlants" id="cds.novel_model_2231_5bd9a17a"/>
    </source>
</evidence>
<dbReference type="EnsemblPlants" id="novel_model_2231_5bd9a17a">
    <property type="protein sequence ID" value="cds.novel_model_2231_5bd9a17a"/>
    <property type="gene ID" value="novel_gene_1188_5bd9a17a"/>
</dbReference>
<feature type="region of interest" description="Disordered" evidence="2">
    <location>
        <begin position="65"/>
        <end position="85"/>
    </location>
</feature>
<accession>A0A803QWF2</accession>
<dbReference type="PANTHER" id="PTHR47073">
    <property type="entry name" value="PROTEIN ANTI-SILENCING 1"/>
    <property type="match status" value="1"/>
</dbReference>
<evidence type="ECO:0000259" key="3">
    <source>
        <dbReference type="PROSITE" id="PS50102"/>
    </source>
</evidence>
<dbReference type="SUPFAM" id="SSF54928">
    <property type="entry name" value="RNA-binding domain, RBD"/>
    <property type="match status" value="1"/>
</dbReference>
<dbReference type="PANTHER" id="PTHR47073:SF2">
    <property type="entry name" value="PROTEIN ANTI-SILENCING 1"/>
    <property type="match status" value="1"/>
</dbReference>
<dbReference type="AlphaFoldDB" id="A0A803QWF2"/>
<dbReference type="InterPro" id="IPR035979">
    <property type="entry name" value="RBD_domain_sf"/>
</dbReference>
<dbReference type="GO" id="GO:0003723">
    <property type="term" value="F:RNA binding"/>
    <property type="evidence" value="ECO:0007669"/>
    <property type="project" value="UniProtKB-UniRule"/>
</dbReference>
<dbReference type="EMBL" id="UZAU01000073">
    <property type="status" value="NOT_ANNOTATED_CDS"/>
    <property type="molecule type" value="Genomic_DNA"/>
</dbReference>
<name>A0A803QWF2_CANSA</name>
<reference evidence="4" key="2">
    <citation type="submission" date="2021-03" db="UniProtKB">
        <authorList>
            <consortium name="EnsemblPlants"/>
        </authorList>
    </citation>
    <scope>IDENTIFICATION</scope>
</reference>
<feature type="region of interest" description="Disordered" evidence="2">
    <location>
        <begin position="1"/>
        <end position="45"/>
    </location>
</feature>
<dbReference type="InterPro" id="IPR000504">
    <property type="entry name" value="RRM_dom"/>
</dbReference>
<dbReference type="CDD" id="cd00590">
    <property type="entry name" value="RRM_SF"/>
    <property type="match status" value="1"/>
</dbReference>
<feature type="compositionally biased region" description="Basic and acidic residues" evidence="2">
    <location>
        <begin position="23"/>
        <end position="37"/>
    </location>
</feature>
<keyword evidence="1" id="KW-0694">RNA-binding</keyword>
<evidence type="ECO:0000313" key="5">
    <source>
        <dbReference type="Proteomes" id="UP000596661"/>
    </source>
</evidence>
<keyword evidence="5" id="KW-1185">Reference proteome</keyword>
<sequence>MGPPRSTFDTSCKEAALPGVSPDDGKYKSKHCKDSSGTEKSISKKLKSDCETVVLSNGMLLKAPADQSHNDDCKSDGQGLEVVPRPDTNRRKWFKGLPWDDQMRNAYEQGTLVLLQNLDPSYTKEEVKDIVWHGFKANCEAKMIQRRMISSPYSGQAFVIFKQKDIAERVVKKLDEGCLLLSNGREMLCLLHIVLSLIHMNMIWQWSGSYYMKDQTFSGRSCFGNKNRR</sequence>
<dbReference type="InterPro" id="IPR012677">
    <property type="entry name" value="Nucleotide-bd_a/b_plait_sf"/>
</dbReference>
<proteinExistence type="predicted"/>
<dbReference type="Gene3D" id="3.30.70.330">
    <property type="match status" value="1"/>
</dbReference>
<evidence type="ECO:0000256" key="2">
    <source>
        <dbReference type="SAM" id="MobiDB-lite"/>
    </source>
</evidence>
<protein>
    <recommendedName>
        <fullName evidence="3">RRM domain-containing protein</fullName>
    </recommendedName>
</protein>
<dbReference type="PROSITE" id="PS50102">
    <property type="entry name" value="RRM"/>
    <property type="match status" value="1"/>
</dbReference>
<dbReference type="Proteomes" id="UP000596661">
    <property type="component" value="Chromosome 1"/>
</dbReference>
<reference evidence="4" key="1">
    <citation type="submission" date="2018-11" db="EMBL/GenBank/DDBJ databases">
        <authorList>
            <person name="Grassa J C."/>
        </authorList>
    </citation>
    <scope>NUCLEOTIDE SEQUENCE [LARGE SCALE GENOMIC DNA]</scope>
</reference>
<organism evidence="4 5">
    <name type="scientific">Cannabis sativa</name>
    <name type="common">Hemp</name>
    <name type="synonym">Marijuana</name>
    <dbReference type="NCBI Taxonomy" id="3483"/>
    <lineage>
        <taxon>Eukaryota</taxon>
        <taxon>Viridiplantae</taxon>
        <taxon>Streptophyta</taxon>
        <taxon>Embryophyta</taxon>
        <taxon>Tracheophyta</taxon>
        <taxon>Spermatophyta</taxon>
        <taxon>Magnoliopsida</taxon>
        <taxon>eudicotyledons</taxon>
        <taxon>Gunneridae</taxon>
        <taxon>Pentapetalae</taxon>
        <taxon>rosids</taxon>
        <taxon>fabids</taxon>
        <taxon>Rosales</taxon>
        <taxon>Cannabaceae</taxon>
        <taxon>Cannabis</taxon>
    </lineage>
</organism>